<dbReference type="NCBIfam" id="TIGR00431">
    <property type="entry name" value="TruB"/>
    <property type="match status" value="1"/>
</dbReference>
<feature type="domain" description="PUA" evidence="6">
    <location>
        <begin position="239"/>
        <end position="291"/>
    </location>
</feature>
<evidence type="ECO:0000256" key="3">
    <source>
        <dbReference type="ARBA" id="ARBA00022694"/>
    </source>
</evidence>
<dbReference type="GO" id="GO:0031119">
    <property type="term" value="P:tRNA pseudouridine synthesis"/>
    <property type="evidence" value="ECO:0007669"/>
    <property type="project" value="UniProtKB-UniRule"/>
</dbReference>
<dbReference type="InterPro" id="IPR032819">
    <property type="entry name" value="TruB_C"/>
</dbReference>
<dbReference type="Pfam" id="PF16198">
    <property type="entry name" value="TruB_C_2"/>
    <property type="match status" value="1"/>
</dbReference>
<dbReference type="Pfam" id="PF01472">
    <property type="entry name" value="PUA"/>
    <property type="match status" value="1"/>
</dbReference>
<dbReference type="HAMAP" id="MF_01080">
    <property type="entry name" value="TruB_bact"/>
    <property type="match status" value="1"/>
</dbReference>
<dbReference type="Pfam" id="PF01509">
    <property type="entry name" value="TruB_N"/>
    <property type="match status" value="1"/>
</dbReference>
<dbReference type="SUPFAM" id="SSF55120">
    <property type="entry name" value="Pseudouridine synthase"/>
    <property type="match status" value="1"/>
</dbReference>
<evidence type="ECO:0000313" key="9">
    <source>
        <dbReference type="EMBL" id="OAT85870.1"/>
    </source>
</evidence>
<evidence type="ECO:0000256" key="1">
    <source>
        <dbReference type="ARBA" id="ARBA00000385"/>
    </source>
</evidence>
<dbReference type="EC" id="5.4.99.25" evidence="5"/>
<dbReference type="OrthoDB" id="9802309at2"/>
<comment type="caution">
    <text evidence="9">The sequence shown here is derived from an EMBL/GenBank/DDBJ whole genome shotgun (WGS) entry which is preliminary data.</text>
</comment>
<name>A0A1B7LHU2_9FIRM</name>
<dbReference type="Proteomes" id="UP000078532">
    <property type="component" value="Unassembled WGS sequence"/>
</dbReference>
<dbReference type="InterPro" id="IPR014780">
    <property type="entry name" value="tRNA_psdUridine_synth_TruB"/>
</dbReference>
<dbReference type="GO" id="GO:0003723">
    <property type="term" value="F:RNA binding"/>
    <property type="evidence" value="ECO:0007669"/>
    <property type="project" value="InterPro"/>
</dbReference>
<dbReference type="InterPro" id="IPR002478">
    <property type="entry name" value="PUA"/>
</dbReference>
<dbReference type="GO" id="GO:1990481">
    <property type="term" value="P:mRNA pseudouridine synthesis"/>
    <property type="evidence" value="ECO:0007669"/>
    <property type="project" value="TreeGrafter"/>
</dbReference>
<dbReference type="AlphaFoldDB" id="A0A1B7LHU2"/>
<gene>
    <name evidence="5" type="primary">truB</name>
    <name evidence="9" type="ORF">A6M21_05190</name>
</gene>
<evidence type="ECO:0000259" key="7">
    <source>
        <dbReference type="Pfam" id="PF01509"/>
    </source>
</evidence>
<comment type="catalytic activity">
    <reaction evidence="1 5">
        <text>uridine(55) in tRNA = pseudouridine(55) in tRNA</text>
        <dbReference type="Rhea" id="RHEA:42532"/>
        <dbReference type="Rhea" id="RHEA-COMP:10101"/>
        <dbReference type="Rhea" id="RHEA-COMP:10102"/>
        <dbReference type="ChEBI" id="CHEBI:65314"/>
        <dbReference type="ChEBI" id="CHEBI:65315"/>
        <dbReference type="EC" id="5.4.99.25"/>
    </reaction>
</comment>
<dbReference type="InterPro" id="IPR015947">
    <property type="entry name" value="PUA-like_sf"/>
</dbReference>
<dbReference type="STRING" id="1838280.A6M21_05190"/>
<dbReference type="InterPro" id="IPR036974">
    <property type="entry name" value="PUA_sf"/>
</dbReference>
<dbReference type="SUPFAM" id="SSF88697">
    <property type="entry name" value="PUA domain-like"/>
    <property type="match status" value="1"/>
</dbReference>
<dbReference type="InterPro" id="IPR002501">
    <property type="entry name" value="PsdUridine_synth_N"/>
</dbReference>
<dbReference type="Gene3D" id="2.30.130.10">
    <property type="entry name" value="PUA domain"/>
    <property type="match status" value="1"/>
</dbReference>
<feature type="domain" description="Pseudouridine synthase II N-terminal" evidence="7">
    <location>
        <begin position="23"/>
        <end position="175"/>
    </location>
</feature>
<dbReference type="Gene3D" id="3.30.2350.10">
    <property type="entry name" value="Pseudouridine synthase"/>
    <property type="match status" value="1"/>
</dbReference>
<organism evidence="9 10">
    <name type="scientific">Desulfotomaculum copahuensis</name>
    <dbReference type="NCBI Taxonomy" id="1838280"/>
    <lineage>
        <taxon>Bacteria</taxon>
        <taxon>Bacillati</taxon>
        <taxon>Bacillota</taxon>
        <taxon>Clostridia</taxon>
        <taxon>Eubacteriales</taxon>
        <taxon>Desulfotomaculaceae</taxon>
        <taxon>Desulfotomaculum</taxon>
    </lineage>
</organism>
<dbReference type="EMBL" id="LYVF01000047">
    <property type="protein sequence ID" value="OAT85870.1"/>
    <property type="molecule type" value="Genomic_DNA"/>
</dbReference>
<keyword evidence="4 5" id="KW-0413">Isomerase</keyword>
<evidence type="ECO:0000313" key="10">
    <source>
        <dbReference type="Proteomes" id="UP000078532"/>
    </source>
</evidence>
<feature type="domain" description="tRNA pseudouridylate synthase B C-terminal" evidence="8">
    <location>
        <begin position="176"/>
        <end position="230"/>
    </location>
</feature>
<evidence type="ECO:0000259" key="6">
    <source>
        <dbReference type="Pfam" id="PF01472"/>
    </source>
</evidence>
<evidence type="ECO:0000256" key="4">
    <source>
        <dbReference type="ARBA" id="ARBA00023235"/>
    </source>
</evidence>
<proteinExistence type="inferred from homology"/>
<reference evidence="9 10" key="1">
    <citation type="submission" date="2016-04" db="EMBL/GenBank/DDBJ databases">
        <authorList>
            <person name="Evans L.H."/>
            <person name="Alamgir A."/>
            <person name="Owens N."/>
            <person name="Weber N.D."/>
            <person name="Virtaneva K."/>
            <person name="Barbian K."/>
            <person name="Babar A."/>
            <person name="Rosenke K."/>
        </authorList>
    </citation>
    <scope>NUCLEOTIDE SEQUENCE [LARGE SCALE GENOMIC DNA]</scope>
    <source>
        <strain evidence="9 10">LMa1</strain>
    </source>
</reference>
<dbReference type="PROSITE" id="PS50890">
    <property type="entry name" value="PUA"/>
    <property type="match status" value="1"/>
</dbReference>
<evidence type="ECO:0000256" key="2">
    <source>
        <dbReference type="ARBA" id="ARBA00005642"/>
    </source>
</evidence>
<dbReference type="GO" id="GO:0160148">
    <property type="term" value="F:tRNA pseudouridine(55) synthase activity"/>
    <property type="evidence" value="ECO:0007669"/>
    <property type="project" value="UniProtKB-EC"/>
</dbReference>
<dbReference type="InterPro" id="IPR020103">
    <property type="entry name" value="PsdUridine_synth_cat_dom_sf"/>
</dbReference>
<protein>
    <recommendedName>
        <fullName evidence="5">tRNA pseudouridine synthase B</fullName>
        <ecNumber evidence="5">5.4.99.25</ecNumber>
    </recommendedName>
    <alternativeName>
        <fullName evidence="5">tRNA pseudouridine(55) synthase</fullName>
        <shortName evidence="5">Psi55 synthase</shortName>
    </alternativeName>
    <alternativeName>
        <fullName evidence="5">tRNA pseudouridylate synthase</fullName>
    </alternativeName>
    <alternativeName>
        <fullName evidence="5">tRNA-uridine isomerase</fullName>
    </alternativeName>
</protein>
<comment type="similarity">
    <text evidence="2 5">Belongs to the pseudouridine synthase TruB family. Type 1 subfamily.</text>
</comment>
<evidence type="ECO:0000259" key="8">
    <source>
        <dbReference type="Pfam" id="PF16198"/>
    </source>
</evidence>
<dbReference type="CDD" id="cd02573">
    <property type="entry name" value="PseudoU_synth_EcTruB"/>
    <property type="match status" value="1"/>
</dbReference>
<keyword evidence="3 5" id="KW-0819">tRNA processing</keyword>
<dbReference type="PANTHER" id="PTHR13767">
    <property type="entry name" value="TRNA-PSEUDOURIDINE SYNTHASE"/>
    <property type="match status" value="1"/>
</dbReference>
<sequence length="309" mass="33307">MDGIINLLKPPGMTSHDAVNYLRRLSGQKKAGHTGTLDPGAAGVLPICLGRATRLIQFMEHDKAYRAEITFGYRTDSGDTFGRVTGISDARGLTMEQVARILPEFTGEISQVPPMTSAVRYQGKKLYELARRGVEVERTPRRVIIHRISLTTGTGWGTARPRVLVDVECSAGTYIRSLCQDLGARLDCGATMSFLLRVRAGVFTLSGAITLEELAAAAGKGHLAGMITDADCALAHLPAVQVRDSSVAAVRHGNCLYQPGVAGMQGIPEHGGMVRLRAKDRLLAVARALPDERRPGRYCFQPATVVDNT</sequence>
<feature type="active site" description="Nucleophile" evidence="5">
    <location>
        <position position="38"/>
    </location>
</feature>
<dbReference type="RefSeq" id="WP_066666610.1">
    <property type="nucleotide sequence ID" value="NZ_LYVF01000047.1"/>
</dbReference>
<comment type="function">
    <text evidence="5">Responsible for synthesis of pseudouridine from uracil-55 in the psi GC loop of transfer RNAs.</text>
</comment>
<keyword evidence="10" id="KW-1185">Reference proteome</keyword>
<accession>A0A1B7LHU2</accession>
<evidence type="ECO:0000256" key="5">
    <source>
        <dbReference type="HAMAP-Rule" id="MF_01080"/>
    </source>
</evidence>
<dbReference type="PANTHER" id="PTHR13767:SF2">
    <property type="entry name" value="PSEUDOURIDYLATE SYNTHASE TRUB1"/>
    <property type="match status" value="1"/>
</dbReference>